<protein>
    <submittedName>
        <fullName evidence="2">Uncharacterized protein</fullName>
    </submittedName>
</protein>
<proteinExistence type="predicted"/>
<sequence>MNTEFQTMRDLRAITTGAATAPRREGPSKTEEQRSARRPAEKRSRTSARSAG</sequence>
<dbReference type="RefSeq" id="WP_327600844.1">
    <property type="nucleotide sequence ID" value="NZ_JAYXHS010000004.1"/>
</dbReference>
<organism evidence="2 3">
    <name type="scientific">Uliginosibacterium silvisoli</name>
    <dbReference type="NCBI Taxonomy" id="3114758"/>
    <lineage>
        <taxon>Bacteria</taxon>
        <taxon>Pseudomonadati</taxon>
        <taxon>Pseudomonadota</taxon>
        <taxon>Betaproteobacteria</taxon>
        <taxon>Rhodocyclales</taxon>
        <taxon>Zoogloeaceae</taxon>
        <taxon>Uliginosibacterium</taxon>
    </lineage>
</organism>
<accession>A0ABU6KAA5</accession>
<reference evidence="2 3" key="1">
    <citation type="submission" date="2024-01" db="EMBL/GenBank/DDBJ databases">
        <title>Uliginosibacterium soil sp. nov.</title>
        <authorList>
            <person name="Lv Y."/>
        </authorList>
    </citation>
    <scope>NUCLEOTIDE SEQUENCE [LARGE SCALE GENOMIC DNA]</scope>
    <source>
        <strain evidence="2 3">H3</strain>
    </source>
</reference>
<keyword evidence="3" id="KW-1185">Reference proteome</keyword>
<comment type="caution">
    <text evidence="2">The sequence shown here is derived from an EMBL/GenBank/DDBJ whole genome shotgun (WGS) entry which is preliminary data.</text>
</comment>
<dbReference type="EMBL" id="JAYXHS010000004">
    <property type="protein sequence ID" value="MEC5387870.1"/>
    <property type="molecule type" value="Genomic_DNA"/>
</dbReference>
<gene>
    <name evidence="2" type="ORF">VVD49_19210</name>
</gene>
<feature type="compositionally biased region" description="Basic and acidic residues" evidence="1">
    <location>
        <begin position="22"/>
        <end position="44"/>
    </location>
</feature>
<feature type="region of interest" description="Disordered" evidence="1">
    <location>
        <begin position="1"/>
        <end position="52"/>
    </location>
</feature>
<dbReference type="Proteomes" id="UP001331561">
    <property type="component" value="Unassembled WGS sequence"/>
</dbReference>
<evidence type="ECO:0000256" key="1">
    <source>
        <dbReference type="SAM" id="MobiDB-lite"/>
    </source>
</evidence>
<evidence type="ECO:0000313" key="3">
    <source>
        <dbReference type="Proteomes" id="UP001331561"/>
    </source>
</evidence>
<evidence type="ECO:0000313" key="2">
    <source>
        <dbReference type="EMBL" id="MEC5387870.1"/>
    </source>
</evidence>
<name>A0ABU6KAA5_9RHOO</name>